<reference evidence="2 3" key="1">
    <citation type="submission" date="2017-04" db="EMBL/GenBank/DDBJ databases">
        <authorList>
            <person name="Afonso C.L."/>
            <person name="Miller P.J."/>
            <person name="Scott M.A."/>
            <person name="Spackman E."/>
            <person name="Goraichik I."/>
            <person name="Dimitrov K.M."/>
            <person name="Suarez D.L."/>
            <person name="Swayne D.E."/>
        </authorList>
    </citation>
    <scope>NUCLEOTIDE SEQUENCE [LARGE SCALE GENOMIC DNA]</scope>
    <source>
        <strain evidence="2 3">ToBE</strain>
    </source>
</reference>
<accession>A0A1W1VRG1</accession>
<dbReference type="EMBL" id="LT838272">
    <property type="protein sequence ID" value="SMB95965.1"/>
    <property type="molecule type" value="Genomic_DNA"/>
</dbReference>
<organism evidence="2 3">
    <name type="scientific">Thermanaeromonas toyohensis ToBE</name>
    <dbReference type="NCBI Taxonomy" id="698762"/>
    <lineage>
        <taxon>Bacteria</taxon>
        <taxon>Bacillati</taxon>
        <taxon>Bacillota</taxon>
        <taxon>Clostridia</taxon>
        <taxon>Neomoorellales</taxon>
        <taxon>Neomoorellaceae</taxon>
        <taxon>Thermanaeromonas</taxon>
    </lineage>
</organism>
<dbReference type="Proteomes" id="UP000192569">
    <property type="component" value="Chromosome I"/>
</dbReference>
<evidence type="ECO:0000313" key="3">
    <source>
        <dbReference type="Proteomes" id="UP000192569"/>
    </source>
</evidence>
<protein>
    <recommendedName>
        <fullName evidence="1">IrrE N-terminal-like domain-containing protein</fullName>
    </recommendedName>
</protein>
<feature type="domain" description="IrrE N-terminal-like" evidence="1">
    <location>
        <begin position="63"/>
        <end position="158"/>
    </location>
</feature>
<dbReference type="Pfam" id="PF06114">
    <property type="entry name" value="Peptidase_M78"/>
    <property type="match status" value="1"/>
</dbReference>
<gene>
    <name evidence="2" type="ORF">SAMN00808754_1367</name>
</gene>
<evidence type="ECO:0000259" key="1">
    <source>
        <dbReference type="Pfam" id="PF06114"/>
    </source>
</evidence>
<dbReference type="PANTHER" id="PTHR43236:SF1">
    <property type="entry name" value="BLL7220 PROTEIN"/>
    <property type="match status" value="1"/>
</dbReference>
<dbReference type="InterPro" id="IPR010359">
    <property type="entry name" value="IrrE_HExxH"/>
</dbReference>
<dbReference type="InterPro" id="IPR052345">
    <property type="entry name" value="Rad_response_metalloprotease"/>
</dbReference>
<dbReference type="RefSeq" id="WP_157109808.1">
    <property type="nucleotide sequence ID" value="NZ_LT838272.1"/>
</dbReference>
<dbReference type="PANTHER" id="PTHR43236">
    <property type="entry name" value="ANTITOXIN HIGA1"/>
    <property type="match status" value="1"/>
</dbReference>
<evidence type="ECO:0000313" key="2">
    <source>
        <dbReference type="EMBL" id="SMB95965.1"/>
    </source>
</evidence>
<keyword evidence="3" id="KW-1185">Reference proteome</keyword>
<dbReference type="Gene3D" id="1.10.10.2910">
    <property type="match status" value="1"/>
</dbReference>
<dbReference type="OrthoDB" id="42613at2"/>
<sequence>MSRARQKARELVRSLMPKYPLDIVQFANLLGLAKPVEFHKRRGLPDEVSALVIDKDWYGSIHILSNANHPITRQRFRCVHELAHLYLEHKGRLHFYSPGNWCHEDPVEHNEADIFATEVLMPVFHVIELASQVKNPLKLLQAMQLKFGVSLEAAARRIIELEIYKNSACILLRDGQVVFAYETPDFYLSWETIHECLGELFHNMKPGQEKAWLLNNFTIYASKKQKGFILAVLVENQVRI</sequence>
<proteinExistence type="predicted"/>
<dbReference type="AlphaFoldDB" id="A0A1W1VRG1"/>
<name>A0A1W1VRG1_9FIRM</name>